<evidence type="ECO:0000259" key="2">
    <source>
        <dbReference type="Pfam" id="PF04773"/>
    </source>
</evidence>
<name>A0ABS9VF49_9BACT</name>
<dbReference type="RefSeq" id="WP_241413961.1">
    <property type="nucleotide sequence ID" value="NZ_JAKZGO010000016.1"/>
</dbReference>
<keyword evidence="1" id="KW-0812">Transmembrane</keyword>
<dbReference type="InterPro" id="IPR006860">
    <property type="entry name" value="FecR"/>
</dbReference>
<proteinExistence type="predicted"/>
<feature type="transmembrane region" description="Helical" evidence="1">
    <location>
        <begin position="74"/>
        <end position="95"/>
    </location>
</feature>
<dbReference type="Proteomes" id="UP001165430">
    <property type="component" value="Unassembled WGS sequence"/>
</dbReference>
<keyword evidence="1" id="KW-1133">Transmembrane helix</keyword>
<dbReference type="Gene3D" id="2.60.120.1440">
    <property type="match status" value="1"/>
</dbReference>
<keyword evidence="1" id="KW-0472">Membrane</keyword>
<keyword evidence="4" id="KW-1185">Reference proteome</keyword>
<dbReference type="EMBL" id="JAKZGO010000016">
    <property type="protein sequence ID" value="MCH7415067.1"/>
    <property type="molecule type" value="Genomic_DNA"/>
</dbReference>
<evidence type="ECO:0000313" key="3">
    <source>
        <dbReference type="EMBL" id="MCH7415067.1"/>
    </source>
</evidence>
<dbReference type="InterPro" id="IPR012373">
    <property type="entry name" value="Ferrdict_sens_TM"/>
</dbReference>
<dbReference type="PIRSF" id="PIRSF018266">
    <property type="entry name" value="FecR"/>
    <property type="match status" value="1"/>
</dbReference>
<organism evidence="3 4">
    <name type="scientific">Belliella alkalica</name>
    <dbReference type="NCBI Taxonomy" id="1730871"/>
    <lineage>
        <taxon>Bacteria</taxon>
        <taxon>Pseudomonadati</taxon>
        <taxon>Bacteroidota</taxon>
        <taxon>Cytophagia</taxon>
        <taxon>Cytophagales</taxon>
        <taxon>Cyclobacteriaceae</taxon>
        <taxon>Belliella</taxon>
    </lineage>
</organism>
<dbReference type="Pfam" id="PF04773">
    <property type="entry name" value="FecR"/>
    <property type="match status" value="1"/>
</dbReference>
<dbReference type="PANTHER" id="PTHR30273:SF2">
    <property type="entry name" value="PROTEIN FECR"/>
    <property type="match status" value="1"/>
</dbReference>
<protein>
    <submittedName>
        <fullName evidence="3">FecR domain-containing protein</fullName>
    </submittedName>
</protein>
<dbReference type="PANTHER" id="PTHR30273">
    <property type="entry name" value="PERIPLASMIC SIGNAL SENSOR AND SIGMA FACTOR ACTIVATOR FECR-RELATED"/>
    <property type="match status" value="1"/>
</dbReference>
<evidence type="ECO:0000313" key="4">
    <source>
        <dbReference type="Proteomes" id="UP001165430"/>
    </source>
</evidence>
<comment type="caution">
    <text evidence="3">The sequence shown here is derived from an EMBL/GenBank/DDBJ whole genome shotgun (WGS) entry which is preliminary data.</text>
</comment>
<sequence>MENPNLKKLISQYLEGKTSEAENKLVERWLDNIAEENNSNLPNLDFVKLKAKQQFLSKIEKDPTSKQEKNKINWIWKVAAGLIPLFVITVLWLQFGNEEKWMESSTAFGEFKEIYLPDSSKVLLKPNSKIRYSSDFGKERLVDLEGNAFFDVRKNPNSPFTVQANSLDIKVLGTSFDIMSFKNITESKITVATGLVSVSNEEGELAVLEKADQLTYDNSTKSFLTSKSSSFDDLQFKQLVFEDESPKQISQILSNYYPISITCELDKDIKISATLNSSLAYEDIINVLNELLKNHQSSIVKTGKGSYLIK</sequence>
<accession>A0ABS9VF49</accession>
<feature type="domain" description="FecR protein" evidence="2">
    <location>
        <begin position="105"/>
        <end position="196"/>
    </location>
</feature>
<evidence type="ECO:0000256" key="1">
    <source>
        <dbReference type="SAM" id="Phobius"/>
    </source>
</evidence>
<gene>
    <name evidence="3" type="ORF">MM213_16315</name>
</gene>
<reference evidence="3" key="1">
    <citation type="submission" date="2022-03" db="EMBL/GenBank/DDBJ databases">
        <title>De novo assembled genomes of Belliella spp. (Cyclobacteriaceae) strains.</title>
        <authorList>
            <person name="Szabo A."/>
            <person name="Korponai K."/>
            <person name="Felfoldi T."/>
        </authorList>
    </citation>
    <scope>NUCLEOTIDE SEQUENCE</scope>
    <source>
        <strain evidence="3">DSM 111903</strain>
    </source>
</reference>